<feature type="compositionally biased region" description="Polar residues" evidence="1">
    <location>
        <begin position="12"/>
        <end position="22"/>
    </location>
</feature>
<sequence>MATGDGHGSIPVRSNKTTQLRKMTTRGEKDLGDFTKIRKSEYGHGVRSVNRSEKMKMKKVVDVMFKHQNNFLYNINQKQYFTYKALCAVTKEKKRLMKEKYKRQQERLRLGFQQQTTLSLLPEKSKIKKKKPKAKQDVDNVNTTEKVENSRDEPPGPGLPRNDSPYNAIDDRVIKELKYTQNEVKLPKIPGIPKPPEKRLVKTVSRNALVPIAEDDSAKTNPGEMHPQPPKTPARTIGTPHSVRSSSGKVIDLHLRQPEYPVTKLKREKSVSFVTDEKSKEDVKEESNGDGHLLERTDELTKSNLDLHEARVNADVLKVNHAGDKTNDDDIIDMVNRANSNVSIPKSRRMTKRHKTHSKIKRTKSRSKRSKSRSKSRNSNHKDTECSDEEDGGKPKSKRKHSRNKPRSKGSFLPEMSNLTIDPDIKIKKELTVAEINDRYVKMRDKMYADIKTEFVQNYRKDNSGNLVPINGGVVRREFIVPSDRPKYLRRKALQYQRDSIVKQKIKIEEFFNNLHDPYVPKDGAQGHRAGQPPHSSDSWANRDTPTHRHMAGGPGLNRHGWPQMYQQRATIEVSNGNQ</sequence>
<dbReference type="EMBL" id="CAIIXF020000124">
    <property type="protein sequence ID" value="CAH1802829.1"/>
    <property type="molecule type" value="Genomic_DNA"/>
</dbReference>
<feature type="compositionally biased region" description="Basic and acidic residues" evidence="1">
    <location>
        <begin position="145"/>
        <end position="154"/>
    </location>
</feature>
<feature type="region of interest" description="Disordered" evidence="1">
    <location>
        <begin position="216"/>
        <end position="247"/>
    </location>
</feature>
<feature type="region of interest" description="Disordered" evidence="1">
    <location>
        <begin position="322"/>
        <end position="417"/>
    </location>
</feature>
<dbReference type="AlphaFoldDB" id="A0A8J1TGC4"/>
<keyword evidence="3" id="KW-1185">Reference proteome</keyword>
<feature type="compositionally biased region" description="Polar residues" evidence="1">
    <location>
        <begin position="565"/>
        <end position="579"/>
    </location>
</feature>
<gene>
    <name evidence="2" type="ORF">OFUS_LOCUS26475</name>
</gene>
<feature type="region of interest" description="Disordered" evidence="1">
    <location>
        <begin position="1"/>
        <end position="25"/>
    </location>
</feature>
<evidence type="ECO:0000256" key="1">
    <source>
        <dbReference type="SAM" id="MobiDB-lite"/>
    </source>
</evidence>
<accession>A0A8J1TGC4</accession>
<feature type="compositionally biased region" description="Polar residues" evidence="1">
    <location>
        <begin position="534"/>
        <end position="544"/>
    </location>
</feature>
<evidence type="ECO:0000313" key="3">
    <source>
        <dbReference type="Proteomes" id="UP000749559"/>
    </source>
</evidence>
<feature type="compositionally biased region" description="Basic residues" evidence="1">
    <location>
        <begin position="346"/>
        <end position="379"/>
    </location>
</feature>
<feature type="region of interest" description="Disordered" evidence="1">
    <location>
        <begin position="123"/>
        <end position="167"/>
    </location>
</feature>
<comment type="caution">
    <text evidence="2">The sequence shown here is derived from an EMBL/GenBank/DDBJ whole genome shotgun (WGS) entry which is preliminary data.</text>
</comment>
<protein>
    <submittedName>
        <fullName evidence="2">Uncharacterized protein</fullName>
    </submittedName>
</protein>
<reference evidence="2" key="1">
    <citation type="submission" date="2022-03" db="EMBL/GenBank/DDBJ databases">
        <authorList>
            <person name="Martin C."/>
        </authorList>
    </citation>
    <scope>NUCLEOTIDE SEQUENCE</scope>
</reference>
<evidence type="ECO:0000313" key="2">
    <source>
        <dbReference type="EMBL" id="CAH1802829.1"/>
    </source>
</evidence>
<feature type="region of interest" description="Disordered" evidence="1">
    <location>
        <begin position="519"/>
        <end position="579"/>
    </location>
</feature>
<dbReference type="Proteomes" id="UP000749559">
    <property type="component" value="Unassembled WGS sequence"/>
</dbReference>
<organism evidence="2 3">
    <name type="scientific">Owenia fusiformis</name>
    <name type="common">Polychaete worm</name>
    <dbReference type="NCBI Taxonomy" id="6347"/>
    <lineage>
        <taxon>Eukaryota</taxon>
        <taxon>Metazoa</taxon>
        <taxon>Spiralia</taxon>
        <taxon>Lophotrochozoa</taxon>
        <taxon>Annelida</taxon>
        <taxon>Polychaeta</taxon>
        <taxon>Sedentaria</taxon>
        <taxon>Canalipalpata</taxon>
        <taxon>Sabellida</taxon>
        <taxon>Oweniida</taxon>
        <taxon>Oweniidae</taxon>
        <taxon>Owenia</taxon>
    </lineage>
</organism>
<proteinExistence type="predicted"/>
<feature type="region of interest" description="Disordered" evidence="1">
    <location>
        <begin position="275"/>
        <end position="296"/>
    </location>
</feature>
<name>A0A8J1TGC4_OWEFU</name>
<feature type="compositionally biased region" description="Basic residues" evidence="1">
    <location>
        <begin position="395"/>
        <end position="408"/>
    </location>
</feature>